<dbReference type="Proteomes" id="UP000053257">
    <property type="component" value="Unassembled WGS sequence"/>
</dbReference>
<dbReference type="HOGENOM" id="CLU_020369_1_0_1"/>
<feature type="region of interest" description="Disordered" evidence="1">
    <location>
        <begin position="380"/>
        <end position="416"/>
    </location>
</feature>
<accession>A0A0C3SCA6</accession>
<evidence type="ECO:0000256" key="1">
    <source>
        <dbReference type="SAM" id="MobiDB-lite"/>
    </source>
</evidence>
<gene>
    <name evidence="2" type="ORF">PHLGIDRAFT_125265</name>
</gene>
<evidence type="ECO:0000313" key="3">
    <source>
        <dbReference type="Proteomes" id="UP000053257"/>
    </source>
</evidence>
<proteinExistence type="predicted"/>
<feature type="region of interest" description="Disordered" evidence="1">
    <location>
        <begin position="516"/>
        <end position="535"/>
    </location>
</feature>
<feature type="compositionally biased region" description="Low complexity" evidence="1">
    <location>
        <begin position="54"/>
        <end position="74"/>
    </location>
</feature>
<feature type="region of interest" description="Disordered" evidence="1">
    <location>
        <begin position="1"/>
        <end position="20"/>
    </location>
</feature>
<organism evidence="2 3">
    <name type="scientific">Phlebiopsis gigantea (strain 11061_1 CR5-6)</name>
    <name type="common">White-rot fungus</name>
    <name type="synonym">Peniophora gigantea</name>
    <dbReference type="NCBI Taxonomy" id="745531"/>
    <lineage>
        <taxon>Eukaryota</taxon>
        <taxon>Fungi</taxon>
        <taxon>Dikarya</taxon>
        <taxon>Basidiomycota</taxon>
        <taxon>Agaricomycotina</taxon>
        <taxon>Agaricomycetes</taxon>
        <taxon>Polyporales</taxon>
        <taxon>Phanerochaetaceae</taxon>
        <taxon>Phlebiopsis</taxon>
    </lineage>
</organism>
<feature type="compositionally biased region" description="Polar residues" evidence="1">
    <location>
        <begin position="401"/>
        <end position="412"/>
    </location>
</feature>
<feature type="region of interest" description="Disordered" evidence="1">
    <location>
        <begin position="296"/>
        <end position="326"/>
    </location>
</feature>
<reference evidence="2 3" key="1">
    <citation type="journal article" date="2014" name="PLoS Genet.">
        <title>Analysis of the Phlebiopsis gigantea genome, transcriptome and secretome provides insight into its pioneer colonization strategies of wood.</title>
        <authorList>
            <person name="Hori C."/>
            <person name="Ishida T."/>
            <person name="Igarashi K."/>
            <person name="Samejima M."/>
            <person name="Suzuki H."/>
            <person name="Master E."/>
            <person name="Ferreira P."/>
            <person name="Ruiz-Duenas F.J."/>
            <person name="Held B."/>
            <person name="Canessa P."/>
            <person name="Larrondo L.F."/>
            <person name="Schmoll M."/>
            <person name="Druzhinina I.S."/>
            <person name="Kubicek C.P."/>
            <person name="Gaskell J.A."/>
            <person name="Kersten P."/>
            <person name="St John F."/>
            <person name="Glasner J."/>
            <person name="Sabat G."/>
            <person name="Splinter BonDurant S."/>
            <person name="Syed K."/>
            <person name="Yadav J."/>
            <person name="Mgbeahuruike A.C."/>
            <person name="Kovalchuk A."/>
            <person name="Asiegbu F.O."/>
            <person name="Lackner G."/>
            <person name="Hoffmeister D."/>
            <person name="Rencoret J."/>
            <person name="Gutierrez A."/>
            <person name="Sun H."/>
            <person name="Lindquist E."/>
            <person name="Barry K."/>
            <person name="Riley R."/>
            <person name="Grigoriev I.V."/>
            <person name="Henrissat B."/>
            <person name="Kues U."/>
            <person name="Berka R.M."/>
            <person name="Martinez A.T."/>
            <person name="Covert S.F."/>
            <person name="Blanchette R.A."/>
            <person name="Cullen D."/>
        </authorList>
    </citation>
    <scope>NUCLEOTIDE SEQUENCE [LARGE SCALE GENOMIC DNA]</scope>
    <source>
        <strain evidence="2 3">11061_1 CR5-6</strain>
    </source>
</reference>
<keyword evidence="3" id="KW-1185">Reference proteome</keyword>
<dbReference type="EMBL" id="KN840451">
    <property type="protein sequence ID" value="KIP10742.1"/>
    <property type="molecule type" value="Genomic_DNA"/>
</dbReference>
<dbReference type="AlphaFoldDB" id="A0A0C3SCA6"/>
<sequence length="565" mass="60790">MQPITLKDIPPDEPETSRSADTIRQLPLHVAGMSFIAASSRPDSPRISPPPSPHSSYPSPSSPSGESVSSLPSVSSSFMFSMPGTPPHIGLGLHHDPHGQELGDNSLIIPSLTLPSAVRRPTPYGQTLGDVRILVLGHVGSDAEGVAQVFADEECEDIVEVEPWEEFEVEADGTVHAKLLRLSTDWIEHRDAHGLETHEPSRNVEVVLFQDYGPKDDTDGLLRVLLQVVHAPFRTLASVLNPEQSPNGLLASLLASPASPLYLAMVLIPSHQLSLHEQRLIAELSTHVPLIVLPNPRTTSARSAPLHDQSPYSRRPSLQGLHHSSTSDLLRSAKLASVRPHSAHAFRSALFRSPEALASLRLDAAERFMRWREVERAVGHVLGGTSPPPETERTPVVSRTDPLQRQPPSAHTAQRWDKARWEVEWEGALATDVAKTLRARRGAGAGRRQTITAARVPRPQVAPVCADVGVGTSGTHDEAASAPAYFDPLHLPSLLAFSLSLLGPLKARLARMFTSPRASPASEKAAEAGLPEGDRWQPSSGGVTWALVGAFCAGVGVGIMLSRSL</sequence>
<evidence type="ECO:0000313" key="2">
    <source>
        <dbReference type="EMBL" id="KIP10742.1"/>
    </source>
</evidence>
<dbReference type="OrthoDB" id="3350156at2759"/>
<feature type="region of interest" description="Disordered" evidence="1">
    <location>
        <begin position="34"/>
        <end position="74"/>
    </location>
</feature>
<protein>
    <submittedName>
        <fullName evidence="2">Uncharacterized protein</fullName>
    </submittedName>
</protein>
<name>A0A0C3SCA6_PHLG1</name>